<evidence type="ECO:0000313" key="2">
    <source>
        <dbReference type="EMBL" id="KAJ7694915.1"/>
    </source>
</evidence>
<accession>A0AAD7N469</accession>
<name>A0AAD7N469_9AGAR</name>
<dbReference type="AlphaFoldDB" id="A0AAD7N469"/>
<gene>
    <name evidence="3" type="ORF">B0H16DRAFT_1559449</name>
    <name evidence="2" type="ORF">B0H16DRAFT_1649752</name>
</gene>
<dbReference type="Gene3D" id="2.80.10.50">
    <property type="match status" value="1"/>
</dbReference>
<dbReference type="InterPro" id="IPR035992">
    <property type="entry name" value="Ricin_B-like_lectins"/>
</dbReference>
<evidence type="ECO:0000256" key="1">
    <source>
        <dbReference type="SAM" id="SignalP"/>
    </source>
</evidence>
<dbReference type="EMBL" id="JARKIB010000673">
    <property type="protein sequence ID" value="KAJ7694915.1"/>
    <property type="molecule type" value="Genomic_DNA"/>
</dbReference>
<feature type="signal peptide" evidence="1">
    <location>
        <begin position="1"/>
        <end position="24"/>
    </location>
</feature>
<sequence>MYLFNKLLSVSLCAVGLSTLDTSGYKNPLTSQEATAISFKPYWRFVNIEFKGPALQPPHGGYLLAEKSSLEDYYTFWEKIPVGDDTYLLKNFDTGMYISINDERRLVVYADAEPTAFQVIPVANANDTYIIKVPDLDLVWEPRFQGSSDFGVVMLTPDNGSNSQRWQSVADDL</sequence>
<evidence type="ECO:0000313" key="3">
    <source>
        <dbReference type="EMBL" id="KAJ7744908.1"/>
    </source>
</evidence>
<protein>
    <submittedName>
        <fullName evidence="3">Uncharacterized protein</fullName>
    </submittedName>
</protein>
<comment type="caution">
    <text evidence="3">The sequence shown here is derived from an EMBL/GenBank/DDBJ whole genome shotgun (WGS) entry which is preliminary data.</text>
</comment>
<keyword evidence="4" id="KW-1185">Reference proteome</keyword>
<dbReference type="SUPFAM" id="SSF50370">
    <property type="entry name" value="Ricin B-like lectins"/>
    <property type="match status" value="1"/>
</dbReference>
<proteinExistence type="predicted"/>
<reference evidence="3" key="1">
    <citation type="submission" date="2023-03" db="EMBL/GenBank/DDBJ databases">
        <title>Massive genome expansion in bonnet fungi (Mycena s.s.) driven by repeated elements and novel gene families across ecological guilds.</title>
        <authorList>
            <consortium name="Lawrence Berkeley National Laboratory"/>
            <person name="Harder C.B."/>
            <person name="Miyauchi S."/>
            <person name="Viragh M."/>
            <person name="Kuo A."/>
            <person name="Thoen E."/>
            <person name="Andreopoulos B."/>
            <person name="Lu D."/>
            <person name="Skrede I."/>
            <person name="Drula E."/>
            <person name="Henrissat B."/>
            <person name="Morin E."/>
            <person name="Kohler A."/>
            <person name="Barry K."/>
            <person name="LaButti K."/>
            <person name="Morin E."/>
            <person name="Salamov A."/>
            <person name="Lipzen A."/>
            <person name="Mereny Z."/>
            <person name="Hegedus B."/>
            <person name="Baldrian P."/>
            <person name="Stursova M."/>
            <person name="Weitz H."/>
            <person name="Taylor A."/>
            <person name="Grigoriev I.V."/>
            <person name="Nagy L.G."/>
            <person name="Martin F."/>
            <person name="Kauserud H."/>
        </authorList>
    </citation>
    <scope>NUCLEOTIDE SEQUENCE</scope>
    <source>
        <strain evidence="3">CBHHK182m</strain>
    </source>
</reference>
<feature type="chain" id="PRO_5042442013" evidence="1">
    <location>
        <begin position="25"/>
        <end position="173"/>
    </location>
</feature>
<keyword evidence="1" id="KW-0732">Signal</keyword>
<dbReference type="Proteomes" id="UP001215598">
    <property type="component" value="Unassembled WGS sequence"/>
</dbReference>
<organism evidence="3 4">
    <name type="scientific">Mycena metata</name>
    <dbReference type="NCBI Taxonomy" id="1033252"/>
    <lineage>
        <taxon>Eukaryota</taxon>
        <taxon>Fungi</taxon>
        <taxon>Dikarya</taxon>
        <taxon>Basidiomycota</taxon>
        <taxon>Agaricomycotina</taxon>
        <taxon>Agaricomycetes</taxon>
        <taxon>Agaricomycetidae</taxon>
        <taxon>Agaricales</taxon>
        <taxon>Marasmiineae</taxon>
        <taxon>Mycenaceae</taxon>
        <taxon>Mycena</taxon>
    </lineage>
</organism>
<dbReference type="EMBL" id="JARKIB010000085">
    <property type="protein sequence ID" value="KAJ7744908.1"/>
    <property type="molecule type" value="Genomic_DNA"/>
</dbReference>
<evidence type="ECO:0000313" key="4">
    <source>
        <dbReference type="Proteomes" id="UP001215598"/>
    </source>
</evidence>